<dbReference type="InterPro" id="IPR009003">
    <property type="entry name" value="Peptidase_S1_PA"/>
</dbReference>
<dbReference type="SUPFAM" id="SSF50494">
    <property type="entry name" value="Trypsin-like serine proteases"/>
    <property type="match status" value="1"/>
</dbReference>
<proteinExistence type="predicted"/>
<dbReference type="Pfam" id="PF13365">
    <property type="entry name" value="Trypsin_2"/>
    <property type="match status" value="1"/>
</dbReference>
<evidence type="ECO:0000313" key="1">
    <source>
        <dbReference type="EMBL" id="GFO01377.1"/>
    </source>
</evidence>
<keyword evidence="2" id="KW-1185">Reference proteome</keyword>
<sequence length="230" mass="25481">MGRPKGYAFFQSRDLCIPHYGSGYIDSVKEGSGSCPCCHQTLQCPSWWAVDVITACHVIFDTREAQCTHVDFFYDDITSTSCGRMKTLKGVRVLTRNFGADHCKLRCVTHEENLAHELQQIVSKYNFKVWTMKAPPMRAVGMPCFIVSHPHGQPKKVTIGKVEAIEKLNNSNYKLIYSTNTCSGSSGALVLVLQEDAGPGTSWLTWALWTSVHSAGGELNESSSEIQLLT</sequence>
<dbReference type="AlphaFoldDB" id="A0AAV4A3E5"/>
<evidence type="ECO:0000313" key="2">
    <source>
        <dbReference type="Proteomes" id="UP000735302"/>
    </source>
</evidence>
<dbReference type="EMBL" id="BLXT01003273">
    <property type="protein sequence ID" value="GFO01377.1"/>
    <property type="molecule type" value="Genomic_DNA"/>
</dbReference>
<comment type="caution">
    <text evidence="1">The sequence shown here is derived from an EMBL/GenBank/DDBJ whole genome shotgun (WGS) entry which is preliminary data.</text>
</comment>
<gene>
    <name evidence="1" type="ORF">PoB_002788200</name>
</gene>
<dbReference type="Proteomes" id="UP000735302">
    <property type="component" value="Unassembled WGS sequence"/>
</dbReference>
<reference evidence="1 2" key="1">
    <citation type="journal article" date="2021" name="Elife">
        <title>Chloroplast acquisition without the gene transfer in kleptoplastic sea slugs, Plakobranchus ocellatus.</title>
        <authorList>
            <person name="Maeda T."/>
            <person name="Takahashi S."/>
            <person name="Yoshida T."/>
            <person name="Shimamura S."/>
            <person name="Takaki Y."/>
            <person name="Nagai Y."/>
            <person name="Toyoda A."/>
            <person name="Suzuki Y."/>
            <person name="Arimoto A."/>
            <person name="Ishii H."/>
            <person name="Satoh N."/>
            <person name="Nishiyama T."/>
            <person name="Hasebe M."/>
            <person name="Maruyama T."/>
            <person name="Minagawa J."/>
            <person name="Obokata J."/>
            <person name="Shigenobu S."/>
        </authorList>
    </citation>
    <scope>NUCLEOTIDE SEQUENCE [LARGE SCALE GENOMIC DNA]</scope>
</reference>
<name>A0AAV4A3E5_9GAST</name>
<accession>A0AAV4A3E5</accession>
<protein>
    <submittedName>
        <fullName evidence="1">Uncharacterized protein</fullName>
    </submittedName>
</protein>
<organism evidence="1 2">
    <name type="scientific">Plakobranchus ocellatus</name>
    <dbReference type="NCBI Taxonomy" id="259542"/>
    <lineage>
        <taxon>Eukaryota</taxon>
        <taxon>Metazoa</taxon>
        <taxon>Spiralia</taxon>
        <taxon>Lophotrochozoa</taxon>
        <taxon>Mollusca</taxon>
        <taxon>Gastropoda</taxon>
        <taxon>Heterobranchia</taxon>
        <taxon>Euthyneura</taxon>
        <taxon>Panpulmonata</taxon>
        <taxon>Sacoglossa</taxon>
        <taxon>Placobranchoidea</taxon>
        <taxon>Plakobranchidae</taxon>
        <taxon>Plakobranchus</taxon>
    </lineage>
</organism>